<evidence type="ECO:0000256" key="11">
    <source>
        <dbReference type="ARBA" id="ARBA00041031"/>
    </source>
</evidence>
<dbReference type="InterPro" id="IPR038578">
    <property type="entry name" value="GT29-like_sf"/>
</dbReference>
<comment type="catalytic activity">
    <reaction evidence="15">
        <text>a neolactoside nLc4Cer(d18:1(4E)) + CMP-N-acetyl-beta-neuraminate = a neolactoside IV(3)-alpha-NeuAc-nLc4Cer(d18:1(4E)) + CMP + H(+)</text>
        <dbReference type="Rhea" id="RHEA:18913"/>
        <dbReference type="ChEBI" id="CHEBI:15378"/>
        <dbReference type="ChEBI" id="CHEBI:17006"/>
        <dbReference type="ChEBI" id="CHEBI:57812"/>
        <dbReference type="ChEBI" id="CHEBI:58665"/>
        <dbReference type="ChEBI" id="CHEBI:60377"/>
        <dbReference type="EC" id="2.4.3.6"/>
    </reaction>
    <physiologicalReaction direction="left-to-right" evidence="15">
        <dbReference type="Rhea" id="RHEA:18914"/>
    </physiologicalReaction>
</comment>
<comment type="catalytic activity">
    <reaction evidence="16">
        <text>a beta-D-galactosyl-(1-&gt;4)-N-acetyl-beta-D-glucosaminyl derivative + CMP-N-acetyl-beta-neuraminate = an N-acetyl-alpha-neuraminyl-(2-&gt;3)-beta-D-galactosyl-(1-&gt;4)-N-acetyl-beta-D-glucosaminyl derivative + CMP + H(+)</text>
        <dbReference type="Rhea" id="RHEA:52316"/>
        <dbReference type="ChEBI" id="CHEBI:15378"/>
        <dbReference type="ChEBI" id="CHEBI:57812"/>
        <dbReference type="ChEBI" id="CHEBI:60377"/>
        <dbReference type="ChEBI" id="CHEBI:133507"/>
        <dbReference type="ChEBI" id="CHEBI:136545"/>
        <dbReference type="EC" id="2.4.3.6"/>
    </reaction>
    <physiologicalReaction direction="left-to-right" evidence="16">
        <dbReference type="Rhea" id="RHEA:52317"/>
    </physiologicalReaction>
</comment>
<evidence type="ECO:0000313" key="23">
    <source>
        <dbReference type="Proteomes" id="UP000694409"/>
    </source>
</evidence>
<comment type="similarity">
    <text evidence="2">Belongs to the glycosyltransferase 29 family.</text>
</comment>
<evidence type="ECO:0000256" key="8">
    <source>
        <dbReference type="ARBA" id="ARBA00023034"/>
    </source>
</evidence>
<dbReference type="GO" id="GO:0008118">
    <property type="term" value="F:N-acetyllactosaminide alpha-2,3-sialyltransferase activity"/>
    <property type="evidence" value="ECO:0007669"/>
    <property type="project" value="UniProtKB-EC"/>
</dbReference>
<evidence type="ECO:0000256" key="20">
    <source>
        <dbReference type="PIRSR" id="PIRSR005557-2"/>
    </source>
</evidence>
<keyword evidence="4" id="KW-0808">Transferase</keyword>
<dbReference type="PANTHER" id="PTHR13713">
    <property type="entry name" value="SIALYLTRANSFERASE"/>
    <property type="match status" value="1"/>
</dbReference>
<accession>A0A8C9N472</accession>
<evidence type="ECO:0000256" key="10">
    <source>
        <dbReference type="ARBA" id="ARBA00023180"/>
    </source>
</evidence>
<evidence type="ECO:0000256" key="9">
    <source>
        <dbReference type="ARBA" id="ARBA00023136"/>
    </source>
</evidence>
<evidence type="ECO:0000256" key="12">
    <source>
        <dbReference type="ARBA" id="ARBA00041799"/>
    </source>
</evidence>
<feature type="transmembrane region" description="Helical" evidence="21">
    <location>
        <begin position="12"/>
        <end position="32"/>
    </location>
</feature>
<evidence type="ECO:0000256" key="19">
    <source>
        <dbReference type="ARBA" id="ARBA00049726"/>
    </source>
</evidence>
<proteinExistence type="inferred from homology"/>
<gene>
    <name evidence="22" type="primary">ST3GAL6</name>
</gene>
<evidence type="ECO:0000256" key="15">
    <source>
        <dbReference type="ARBA" id="ARBA00048162"/>
    </source>
</evidence>
<evidence type="ECO:0000256" key="13">
    <source>
        <dbReference type="ARBA" id="ARBA00042335"/>
    </source>
</evidence>
<evidence type="ECO:0000256" key="1">
    <source>
        <dbReference type="ARBA" id="ARBA00004323"/>
    </source>
</evidence>
<reference evidence="22" key="2">
    <citation type="submission" date="2025-09" db="UniProtKB">
        <authorList>
            <consortium name="Ensembl"/>
        </authorList>
    </citation>
    <scope>IDENTIFICATION</scope>
</reference>
<feature type="disulfide bond" evidence="20">
    <location>
        <begin position="158"/>
        <end position="311"/>
    </location>
</feature>
<comment type="subcellular location">
    <subcellularLocation>
        <location evidence="1">Golgi apparatus membrane</location>
        <topology evidence="1">Single-pass type II membrane protein</topology>
    </subcellularLocation>
</comment>
<dbReference type="GO" id="GO:0000139">
    <property type="term" value="C:Golgi membrane"/>
    <property type="evidence" value="ECO:0007669"/>
    <property type="project" value="UniProtKB-SubCell"/>
</dbReference>
<keyword evidence="5 21" id="KW-0812">Transmembrane</keyword>
<dbReference type="InterPro" id="IPR001675">
    <property type="entry name" value="Glyco_trans_29"/>
</dbReference>
<keyword evidence="7 21" id="KW-1133">Transmembrane helix</keyword>
<evidence type="ECO:0000256" key="2">
    <source>
        <dbReference type="ARBA" id="ARBA00006003"/>
    </source>
</evidence>
<keyword evidence="10" id="KW-0325">Glycoprotein</keyword>
<sequence>MLLCKEHTHGLLVMKRILLVFILAAAVMYGILHGNLWRNNFYWISFYGQTSSVRASPSYVTSGVTISYNQLPPTAVKRRNALDTCLLKPAFESLLGVDKIYPFLCANDFIRVAEFQGSNKFELPYGIKRAEQFFRLALSRLQNCGLSSEEDSIPCRRCVVVGNGGVLRNKTLGEKIDSYDVIIRMNNGPVIGYEEDVGRRTTFRLSYPESIFSDPIHYDPNTTVVLIVFKPRDLKWLWEILGGQKISTKGFWKKPALNMIYKSSQIRILDPSITRKAAYEWLHFPTRFPKKEKPKHPTTGLIAITLAFHICHEVHLAGFKYDFNDRNSSLHYYGNETMSQMMQETPACLQLRVNSASCCLCQAGLALPSITQCTCAGTGTRRGL</sequence>
<organism evidence="22 23">
    <name type="scientific">Serinus canaria</name>
    <name type="common">Island canary</name>
    <name type="synonym">Fringilla canaria</name>
    <dbReference type="NCBI Taxonomy" id="9135"/>
    <lineage>
        <taxon>Eukaryota</taxon>
        <taxon>Metazoa</taxon>
        <taxon>Chordata</taxon>
        <taxon>Craniata</taxon>
        <taxon>Vertebrata</taxon>
        <taxon>Euteleostomi</taxon>
        <taxon>Archelosauria</taxon>
        <taxon>Archosauria</taxon>
        <taxon>Dinosauria</taxon>
        <taxon>Saurischia</taxon>
        <taxon>Theropoda</taxon>
        <taxon>Coelurosauria</taxon>
        <taxon>Aves</taxon>
        <taxon>Neognathae</taxon>
        <taxon>Neoaves</taxon>
        <taxon>Telluraves</taxon>
        <taxon>Australaves</taxon>
        <taxon>Passeriformes</taxon>
        <taxon>Passeroidea</taxon>
        <taxon>Fringillidae</taxon>
        <taxon>Carduelinae</taxon>
        <taxon>Serinus</taxon>
    </lineage>
</organism>
<dbReference type="FunFam" id="3.90.1480.20:FF:000007">
    <property type="entry name" value="Type 2 lactosamine alpha-2,3-sialyltransferase"/>
    <property type="match status" value="1"/>
</dbReference>
<protein>
    <recommendedName>
        <fullName evidence="11">Type 2 lactosamine alpha-2,3-sialyltransferase</fullName>
        <ecNumber evidence="19">2.4.3.6</ecNumber>
    </recommendedName>
    <alternativeName>
        <fullName evidence="13">CMP-NeuAc:beta-galactoside alpha-2,3-sialyltransferase VI</fullName>
    </alternativeName>
    <alternativeName>
        <fullName evidence="12">ST3Gal VI</fullName>
    </alternativeName>
    <alternativeName>
        <fullName evidence="14">Sialyltransferase 10</fullName>
    </alternativeName>
</protein>
<dbReference type="AlphaFoldDB" id="A0A8C9N472"/>
<dbReference type="GO" id="GO:0009247">
    <property type="term" value="P:glycolipid biosynthetic process"/>
    <property type="evidence" value="ECO:0007669"/>
    <property type="project" value="Ensembl"/>
</dbReference>
<dbReference type="PANTHER" id="PTHR13713:SF8">
    <property type="entry name" value="TYPE 2 LACTOSAMINE ALPHA-2,3-SIALYLTRANSFERASE"/>
    <property type="match status" value="1"/>
</dbReference>
<keyword evidence="8" id="KW-0333">Golgi apparatus</keyword>
<keyword evidence="23" id="KW-1185">Reference proteome</keyword>
<evidence type="ECO:0000256" key="17">
    <source>
        <dbReference type="ARBA" id="ARBA00049316"/>
    </source>
</evidence>
<evidence type="ECO:0000256" key="3">
    <source>
        <dbReference type="ARBA" id="ARBA00022676"/>
    </source>
</evidence>
<dbReference type="Pfam" id="PF00777">
    <property type="entry name" value="Glyco_transf_29"/>
    <property type="match status" value="1"/>
</dbReference>
<dbReference type="CDD" id="cd23984">
    <property type="entry name" value="GT29_ST3GAL6"/>
    <property type="match status" value="1"/>
</dbReference>
<dbReference type="Ensembl" id="ENSSCAT00000013487.1">
    <property type="protein sequence ID" value="ENSSCAP00000011974.1"/>
    <property type="gene ID" value="ENSSCAG00000008948.1"/>
</dbReference>
<comment type="catalytic activity">
    <reaction evidence="17">
        <text>a neolactoside nLc6Cer(d18:1(4E)) + CMP-N-acetyl-beta-neuraminate = a neolactoside VI(3)-alpha-NeuNAc-nLc6Cer(d18:1(4E)) + CMP + H(+)</text>
        <dbReference type="Rhea" id="RHEA:80751"/>
        <dbReference type="ChEBI" id="CHEBI:15378"/>
        <dbReference type="ChEBI" id="CHEBI:57812"/>
        <dbReference type="ChEBI" id="CHEBI:60377"/>
        <dbReference type="ChEBI" id="CHEBI:61610"/>
        <dbReference type="ChEBI" id="CHEBI:144452"/>
    </reaction>
    <physiologicalReaction direction="left-to-right" evidence="17">
        <dbReference type="Rhea" id="RHEA:80752"/>
    </physiologicalReaction>
</comment>
<comment type="function">
    <text evidence="18">Transfers the sialyl residue from CMP-N-acetyl-beta-neuraminate to the terminal galactose residue on sugar chains of glycoproteins and glycolipids. It's alpha-2,3-sialyltransferase activity is specific toward type II glycan chains (Galbeta1-4GlcNAc) on glycoproteins and glycolipids such as neolactosides nLc4Cer and nLc6Cer, whose sialyl-products serve as precursors for the Lewis X antigen. Critically involved in the synthesis of functional selectin ligands needed for neutrophil recruitment during inflammation and lymphocyte homing to the lymph nodes.</text>
</comment>
<dbReference type="InterPro" id="IPR051142">
    <property type="entry name" value="Glycosyltransferase_29"/>
</dbReference>
<dbReference type="Proteomes" id="UP000694409">
    <property type="component" value="Unassembled WGS sequence"/>
</dbReference>
<name>A0A8C9N472_SERCA</name>
<keyword evidence="9 21" id="KW-0472">Membrane</keyword>
<dbReference type="Gene3D" id="3.90.1480.20">
    <property type="entry name" value="Glycosyl transferase family 29"/>
    <property type="match status" value="1"/>
</dbReference>
<dbReference type="PIRSF" id="PIRSF005557">
    <property type="entry name" value="Sialyl_trans"/>
    <property type="match status" value="1"/>
</dbReference>
<dbReference type="GeneTree" id="ENSGT00940000161415"/>
<evidence type="ECO:0000256" key="5">
    <source>
        <dbReference type="ARBA" id="ARBA00022692"/>
    </source>
</evidence>
<keyword evidence="3" id="KW-0328">Glycosyltransferase</keyword>
<evidence type="ECO:0000256" key="14">
    <source>
        <dbReference type="ARBA" id="ARBA00042659"/>
    </source>
</evidence>
<dbReference type="EC" id="2.4.3.6" evidence="19"/>
<evidence type="ECO:0000256" key="18">
    <source>
        <dbReference type="ARBA" id="ARBA00049601"/>
    </source>
</evidence>
<evidence type="ECO:0000256" key="16">
    <source>
        <dbReference type="ARBA" id="ARBA00049294"/>
    </source>
</evidence>
<dbReference type="GO" id="GO:0071354">
    <property type="term" value="P:cellular response to interleukin-6"/>
    <property type="evidence" value="ECO:0007669"/>
    <property type="project" value="Ensembl"/>
</dbReference>
<reference evidence="22" key="1">
    <citation type="submission" date="2025-08" db="UniProtKB">
        <authorList>
            <consortium name="Ensembl"/>
        </authorList>
    </citation>
    <scope>IDENTIFICATION</scope>
</reference>
<evidence type="ECO:0000313" key="22">
    <source>
        <dbReference type="Ensembl" id="ENSSCAP00000011974.1"/>
    </source>
</evidence>
<evidence type="ECO:0000256" key="7">
    <source>
        <dbReference type="ARBA" id="ARBA00022989"/>
    </source>
</evidence>
<keyword evidence="6" id="KW-0735">Signal-anchor</keyword>
<dbReference type="InterPro" id="IPR012163">
    <property type="entry name" value="Sialyl_trans"/>
</dbReference>
<evidence type="ECO:0000256" key="4">
    <source>
        <dbReference type="ARBA" id="ARBA00022679"/>
    </source>
</evidence>
<evidence type="ECO:0000256" key="6">
    <source>
        <dbReference type="ARBA" id="ARBA00022968"/>
    </source>
</evidence>
<evidence type="ECO:0000256" key="21">
    <source>
        <dbReference type="SAM" id="Phobius"/>
    </source>
</evidence>